<feature type="binding site" evidence="1">
    <location>
        <position position="14"/>
    </location>
    <ligand>
        <name>Zn(2+)</name>
        <dbReference type="ChEBI" id="CHEBI:29105"/>
    </ligand>
</feature>
<evidence type="ECO:0000256" key="2">
    <source>
        <dbReference type="PIRSR" id="PIRSR018249-2"/>
    </source>
</evidence>
<feature type="binding site" evidence="2">
    <location>
        <begin position="96"/>
        <end position="97"/>
    </location>
    <ligand>
        <name>S-adenosyl-L-methionine</name>
        <dbReference type="ChEBI" id="CHEBI:59789"/>
    </ligand>
</feature>
<dbReference type="InterPro" id="IPR029063">
    <property type="entry name" value="SAM-dependent_MTases_sf"/>
</dbReference>
<feature type="binding site" evidence="1">
    <location>
        <position position="31"/>
    </location>
    <ligand>
        <name>Zn(2+)</name>
        <dbReference type="ChEBI" id="CHEBI:29105"/>
    </ligand>
</feature>
<evidence type="ECO:0000313" key="5">
    <source>
        <dbReference type="EMBL" id="QHI67902.1"/>
    </source>
</evidence>
<feature type="domain" description="23S rRNA (guanine(745)-N(1))-methyltransferase N-terminal" evidence="4">
    <location>
        <begin position="10"/>
        <end position="51"/>
    </location>
</feature>
<evidence type="ECO:0000313" key="6">
    <source>
        <dbReference type="Proteomes" id="UP000464954"/>
    </source>
</evidence>
<dbReference type="AlphaFoldDB" id="A0A6P1M1C7"/>
<reference evidence="5 6" key="1">
    <citation type="submission" date="2020-01" db="EMBL/GenBank/DDBJ databases">
        <title>Ponticoccus aerotolerans gen. nov., sp. nov., an anaerobic bacterium and proposal of Ponticoccusceae fam. nov., Ponticoccusles ord. nov. and Ponticoccuse classis nov. in the phylum Kiritimatiellaeota.</title>
        <authorList>
            <person name="Zhou L.Y."/>
            <person name="Du Z.J."/>
        </authorList>
    </citation>
    <scope>NUCLEOTIDE SEQUENCE [LARGE SCALE GENOMIC DNA]</scope>
    <source>
        <strain evidence="5 6">S-5007</strain>
    </source>
</reference>
<evidence type="ECO:0000259" key="3">
    <source>
        <dbReference type="Pfam" id="PF08241"/>
    </source>
</evidence>
<dbReference type="SUPFAM" id="SSF53335">
    <property type="entry name" value="S-adenosyl-L-methionine-dependent methyltransferases"/>
    <property type="match status" value="1"/>
</dbReference>
<keyword evidence="6" id="KW-1185">Reference proteome</keyword>
<dbReference type="PIRSF" id="PIRSF018249">
    <property type="entry name" value="MyrA_prd"/>
    <property type="match status" value="1"/>
</dbReference>
<gene>
    <name evidence="5" type="ORF">GT409_00045</name>
</gene>
<proteinExistence type="predicted"/>
<dbReference type="KEGG" id="taer:GT409_00045"/>
<accession>A0A6P1M1C7</accession>
<dbReference type="InterPro" id="IPR016718">
    <property type="entry name" value="rRNA_m1G-MeTrfase_A_prd"/>
</dbReference>
<evidence type="ECO:0000256" key="1">
    <source>
        <dbReference type="PIRSR" id="PIRSR018249-1"/>
    </source>
</evidence>
<keyword evidence="1" id="KW-0479">Metal-binding</keyword>
<organism evidence="5 6">
    <name type="scientific">Tichowtungia aerotolerans</name>
    <dbReference type="NCBI Taxonomy" id="2697043"/>
    <lineage>
        <taxon>Bacteria</taxon>
        <taxon>Pseudomonadati</taxon>
        <taxon>Kiritimatiellota</taxon>
        <taxon>Tichowtungiia</taxon>
        <taxon>Tichowtungiales</taxon>
        <taxon>Tichowtungiaceae</taxon>
        <taxon>Tichowtungia</taxon>
    </lineage>
</organism>
<dbReference type="GO" id="GO:0008757">
    <property type="term" value="F:S-adenosylmethionine-dependent methyltransferase activity"/>
    <property type="evidence" value="ECO:0007669"/>
    <property type="project" value="InterPro"/>
</dbReference>
<dbReference type="InterPro" id="IPR048647">
    <property type="entry name" value="RlmA_N"/>
</dbReference>
<dbReference type="PANTHER" id="PTHR43460">
    <property type="entry name" value="METHYLTRANSFERASE"/>
    <property type="match status" value="1"/>
</dbReference>
<dbReference type="PANTHER" id="PTHR43460:SF1">
    <property type="entry name" value="METHYLTRANSFERASE TYPE 11 DOMAIN-CONTAINING PROTEIN"/>
    <property type="match status" value="1"/>
</dbReference>
<dbReference type="Pfam" id="PF08241">
    <property type="entry name" value="Methyltransf_11"/>
    <property type="match status" value="1"/>
</dbReference>
<feature type="binding site" evidence="2">
    <location>
        <position position="179"/>
    </location>
    <ligand>
        <name>S-adenosyl-L-methionine</name>
        <dbReference type="ChEBI" id="CHEBI:59789"/>
    </ligand>
</feature>
<dbReference type="RefSeq" id="WP_160625936.1">
    <property type="nucleotide sequence ID" value="NZ_CP047593.1"/>
</dbReference>
<keyword evidence="1" id="KW-0862">Zinc</keyword>
<feature type="binding site" evidence="2">
    <location>
        <position position="73"/>
    </location>
    <ligand>
        <name>S-adenosyl-L-methionine</name>
        <dbReference type="ChEBI" id="CHEBI:59789"/>
    </ligand>
</feature>
<dbReference type="InterPro" id="IPR052939">
    <property type="entry name" value="23S_rRNA_MeTrnsfrase_RlmA"/>
</dbReference>
<dbReference type="Pfam" id="PF21302">
    <property type="entry name" value="Zn_ribbon_RlmA"/>
    <property type="match status" value="1"/>
</dbReference>
<dbReference type="GO" id="GO:0032259">
    <property type="term" value="P:methylation"/>
    <property type="evidence" value="ECO:0007669"/>
    <property type="project" value="UniProtKB-KW"/>
</dbReference>
<dbReference type="Proteomes" id="UP000464954">
    <property type="component" value="Chromosome"/>
</dbReference>
<feature type="binding site" evidence="1">
    <location>
        <position position="11"/>
    </location>
    <ligand>
        <name>Zn(2+)</name>
        <dbReference type="ChEBI" id="CHEBI:29105"/>
    </ligand>
</feature>
<dbReference type="CDD" id="cd02440">
    <property type="entry name" value="AdoMet_MTases"/>
    <property type="match status" value="1"/>
</dbReference>
<feature type="domain" description="Methyltransferase type 11" evidence="3">
    <location>
        <begin position="90"/>
        <end position="172"/>
    </location>
</feature>
<evidence type="ECO:0000259" key="4">
    <source>
        <dbReference type="Pfam" id="PF21302"/>
    </source>
</evidence>
<dbReference type="GO" id="GO:0046872">
    <property type="term" value="F:metal ion binding"/>
    <property type="evidence" value="ECO:0007669"/>
    <property type="project" value="UniProtKB-KW"/>
</dbReference>
<keyword evidence="5" id="KW-0808">Transferase</keyword>
<keyword evidence="2" id="KW-0949">S-adenosyl-L-methionine</keyword>
<protein>
    <submittedName>
        <fullName evidence="5">Methyltransferase domain-containing protein</fullName>
    </submittedName>
</protein>
<sequence>MNSNFHLPLCCPVCAEPLQQDKRTFRCSSNHCFDTAKEGYLNLLLSHQRRSADPGDGKMMIQARRRFFESGAYNPLIGLIHQNTSFGTILDAGCGEGALSGNLPGTVIGMDISKEAVRAAAKRYKPATWIVANTMRPLPFADQSFDTILSVLAPRNIDEFARILKSDGQLLIGVPGPNHLIELRSQLNIGTAGFEEKADEAAGKCAPQFKETDRTPLTYQMQLNRQQINDLIQMTPIFWNSGPEAKEHIGQLNELNITVSFVLLTLRQSDPGQTGL</sequence>
<dbReference type="Gene3D" id="3.40.50.150">
    <property type="entry name" value="Vaccinia Virus protein VP39"/>
    <property type="match status" value="1"/>
</dbReference>
<feature type="binding site" evidence="1">
    <location>
        <position position="27"/>
    </location>
    <ligand>
        <name>Zn(2+)</name>
        <dbReference type="ChEBI" id="CHEBI:29105"/>
    </ligand>
</feature>
<name>A0A6P1M1C7_9BACT</name>
<dbReference type="InterPro" id="IPR013216">
    <property type="entry name" value="Methyltransf_11"/>
</dbReference>
<dbReference type="EMBL" id="CP047593">
    <property type="protein sequence ID" value="QHI67902.1"/>
    <property type="molecule type" value="Genomic_DNA"/>
</dbReference>
<keyword evidence="5" id="KW-0489">Methyltransferase</keyword>